<evidence type="ECO:0000256" key="1">
    <source>
        <dbReference type="SAM" id="Phobius"/>
    </source>
</evidence>
<comment type="caution">
    <text evidence="2">The sequence shown here is derived from an EMBL/GenBank/DDBJ whole genome shotgun (WGS) entry which is preliminary data.</text>
</comment>
<gene>
    <name evidence="2" type="ORF">IFM89_008961</name>
</gene>
<dbReference type="SUPFAM" id="SSF52833">
    <property type="entry name" value="Thioredoxin-like"/>
    <property type="match status" value="1"/>
</dbReference>
<dbReference type="Proteomes" id="UP000631114">
    <property type="component" value="Unassembled WGS sequence"/>
</dbReference>
<dbReference type="EMBL" id="JADFTS010000003">
    <property type="protein sequence ID" value="KAF9613570.1"/>
    <property type="molecule type" value="Genomic_DNA"/>
</dbReference>
<keyword evidence="3" id="KW-1185">Reference proteome</keyword>
<sequence length="236" mass="26966">MDALQWVSEPFYFFHFLTFFSYFVFRISISQYLSPHFSTRLIHREIQSLLTFLVLTVIKLVKEETWEGFIADALFFAKGFLIVVTLILDFHLALCYGVSFFVIYALTQQPLHEGLGNSSKLTPLQLEVLLTEGKTSRFWLVEFQASWSSACTRTSQYFSDLSITYSNKDLSFGIVDLGLFPNVAEKFGIFLGVNMGQLPTYILFDNGVEVERFPTVDFEGKSSHPPMTKVCSALTF</sequence>
<dbReference type="Gene3D" id="3.40.30.10">
    <property type="entry name" value="Glutaredoxin"/>
    <property type="match status" value="1"/>
</dbReference>
<dbReference type="AlphaFoldDB" id="A0A835LZQ9"/>
<feature type="transmembrane region" description="Helical" evidence="1">
    <location>
        <begin position="12"/>
        <end position="29"/>
    </location>
</feature>
<proteinExistence type="predicted"/>
<reference evidence="2 3" key="1">
    <citation type="submission" date="2020-10" db="EMBL/GenBank/DDBJ databases">
        <title>The Coptis chinensis genome and diversification of protoberbering-type alkaloids.</title>
        <authorList>
            <person name="Wang B."/>
            <person name="Shu S."/>
            <person name="Song C."/>
            <person name="Liu Y."/>
        </authorList>
    </citation>
    <scope>NUCLEOTIDE SEQUENCE [LARGE SCALE GENOMIC DNA]</scope>
    <source>
        <strain evidence="2">HL-2020</strain>
        <tissue evidence="2">Leaf</tissue>
    </source>
</reference>
<evidence type="ECO:0008006" key="4">
    <source>
        <dbReference type="Google" id="ProtNLM"/>
    </source>
</evidence>
<dbReference type="InterPro" id="IPR036249">
    <property type="entry name" value="Thioredoxin-like_sf"/>
</dbReference>
<evidence type="ECO:0000313" key="3">
    <source>
        <dbReference type="Proteomes" id="UP000631114"/>
    </source>
</evidence>
<organism evidence="2 3">
    <name type="scientific">Coptis chinensis</name>
    <dbReference type="NCBI Taxonomy" id="261450"/>
    <lineage>
        <taxon>Eukaryota</taxon>
        <taxon>Viridiplantae</taxon>
        <taxon>Streptophyta</taxon>
        <taxon>Embryophyta</taxon>
        <taxon>Tracheophyta</taxon>
        <taxon>Spermatophyta</taxon>
        <taxon>Magnoliopsida</taxon>
        <taxon>Ranunculales</taxon>
        <taxon>Ranunculaceae</taxon>
        <taxon>Coptidoideae</taxon>
        <taxon>Coptis</taxon>
    </lineage>
</organism>
<protein>
    <recommendedName>
        <fullName evidence="4">Thioredoxin-related transmembrane protein 2</fullName>
    </recommendedName>
</protein>
<dbReference type="OrthoDB" id="20229at2759"/>
<accession>A0A835LZQ9</accession>
<feature type="transmembrane region" description="Helical" evidence="1">
    <location>
        <begin position="81"/>
        <end position="106"/>
    </location>
</feature>
<keyword evidence="1" id="KW-1133">Transmembrane helix</keyword>
<name>A0A835LZQ9_9MAGN</name>
<keyword evidence="1" id="KW-0812">Transmembrane</keyword>
<keyword evidence="1" id="KW-0472">Membrane</keyword>
<evidence type="ECO:0000313" key="2">
    <source>
        <dbReference type="EMBL" id="KAF9613570.1"/>
    </source>
</evidence>